<protein>
    <submittedName>
        <fullName evidence="1">Uncharacterized protein</fullName>
    </submittedName>
</protein>
<gene>
    <name evidence="1" type="ORF">CKAH01_11127</name>
</gene>
<accession>A0AAD9XVJ8</accession>
<evidence type="ECO:0000313" key="1">
    <source>
        <dbReference type="EMBL" id="KAK2728330.1"/>
    </source>
</evidence>
<organism evidence="1 2">
    <name type="scientific">Colletotrichum kahawae</name>
    <name type="common">Coffee berry disease fungus</name>
    <dbReference type="NCBI Taxonomy" id="34407"/>
    <lineage>
        <taxon>Eukaryota</taxon>
        <taxon>Fungi</taxon>
        <taxon>Dikarya</taxon>
        <taxon>Ascomycota</taxon>
        <taxon>Pezizomycotina</taxon>
        <taxon>Sordariomycetes</taxon>
        <taxon>Hypocreomycetidae</taxon>
        <taxon>Glomerellales</taxon>
        <taxon>Glomerellaceae</taxon>
        <taxon>Colletotrichum</taxon>
        <taxon>Colletotrichum gloeosporioides species complex</taxon>
    </lineage>
</organism>
<evidence type="ECO:0000313" key="2">
    <source>
        <dbReference type="Proteomes" id="UP001281614"/>
    </source>
</evidence>
<comment type="caution">
    <text evidence="1">The sequence shown here is derived from an EMBL/GenBank/DDBJ whole genome shotgun (WGS) entry which is preliminary data.</text>
</comment>
<dbReference type="EMBL" id="VYYT01000883">
    <property type="protein sequence ID" value="KAK2728330.1"/>
    <property type="molecule type" value="Genomic_DNA"/>
</dbReference>
<proteinExistence type="predicted"/>
<reference evidence="1" key="1">
    <citation type="submission" date="2023-02" db="EMBL/GenBank/DDBJ databases">
        <title>Colletotrichum kahawae CIFC_Que2 genome sequencing and assembly.</title>
        <authorList>
            <person name="Baroncelli R."/>
        </authorList>
    </citation>
    <scope>NUCLEOTIDE SEQUENCE</scope>
    <source>
        <strain evidence="1">CIFC_Que2</strain>
    </source>
</reference>
<dbReference type="Proteomes" id="UP001281614">
    <property type="component" value="Unassembled WGS sequence"/>
</dbReference>
<dbReference type="AlphaFoldDB" id="A0AAD9XVJ8"/>
<keyword evidence="2" id="KW-1185">Reference proteome</keyword>
<name>A0AAD9XVJ8_COLKA</name>
<sequence length="126" mass="13840">MLREEDLLGRDAALDLKSKELHGLSELFEGADLLEIIADALDAPLIRCSDSVIVDVYEGVDKIELLEGSFAKTIECLLEKPDLAVISAKASGLTDVDLDVVRNWCREEGRVKVMHLVLESLKSSDS</sequence>